<dbReference type="SUPFAM" id="SSF52172">
    <property type="entry name" value="CheY-like"/>
    <property type="match status" value="2"/>
</dbReference>
<dbReference type="InterPro" id="IPR001789">
    <property type="entry name" value="Sig_transdc_resp-reg_receiver"/>
</dbReference>
<evidence type="ECO:0000256" key="1">
    <source>
        <dbReference type="ARBA" id="ARBA00022553"/>
    </source>
</evidence>
<evidence type="ECO:0000256" key="2">
    <source>
        <dbReference type="PROSITE-ProRule" id="PRU00169"/>
    </source>
</evidence>
<dbReference type="InterPro" id="IPR011006">
    <property type="entry name" value="CheY-like_superfamily"/>
</dbReference>
<keyword evidence="1 2" id="KW-0597">Phosphoprotein</keyword>
<dbReference type="PANTHER" id="PTHR44591:SF23">
    <property type="entry name" value="CHEY SUBFAMILY"/>
    <property type="match status" value="1"/>
</dbReference>
<dbReference type="InterPro" id="IPR050595">
    <property type="entry name" value="Bact_response_regulator"/>
</dbReference>
<comment type="caution">
    <text evidence="2">Lacks conserved residue(s) required for the propagation of feature annotation.</text>
</comment>
<evidence type="ECO:0000313" key="4">
    <source>
        <dbReference type="EMBL" id="PNV72584.1"/>
    </source>
</evidence>
<organism evidence="4 5">
    <name type="scientific">Leptospira inadai serovar Lyme</name>
    <dbReference type="NCBI Taxonomy" id="293084"/>
    <lineage>
        <taxon>Bacteria</taxon>
        <taxon>Pseudomonadati</taxon>
        <taxon>Spirochaetota</taxon>
        <taxon>Spirochaetia</taxon>
        <taxon>Leptospirales</taxon>
        <taxon>Leptospiraceae</taxon>
        <taxon>Leptospira</taxon>
    </lineage>
</organism>
<dbReference type="SMART" id="SM00448">
    <property type="entry name" value="REC"/>
    <property type="match status" value="2"/>
</dbReference>
<evidence type="ECO:0000313" key="5">
    <source>
        <dbReference type="Proteomes" id="UP000094669"/>
    </source>
</evidence>
<keyword evidence="5" id="KW-1185">Reference proteome</keyword>
<dbReference type="Gene3D" id="3.40.50.2300">
    <property type="match status" value="2"/>
</dbReference>
<dbReference type="Pfam" id="PF00072">
    <property type="entry name" value="Response_reg"/>
    <property type="match status" value="2"/>
</dbReference>
<dbReference type="CDD" id="cd00156">
    <property type="entry name" value="REC"/>
    <property type="match status" value="1"/>
</dbReference>
<gene>
    <name evidence="4" type="ORF">BES34_019075</name>
</gene>
<name>A0ABX4YDR5_9LEPT</name>
<dbReference type="EMBL" id="MCRM02000030">
    <property type="protein sequence ID" value="PNV72584.1"/>
    <property type="molecule type" value="Genomic_DNA"/>
</dbReference>
<dbReference type="Proteomes" id="UP000094669">
    <property type="component" value="Unassembled WGS sequence"/>
</dbReference>
<sequence>MEGKFFPYNVEAPKFKILIVDSGRITRKVIVSEFADPEFQVVETSSLNESMIFARSEKFDLITLGIYFQDGNGFDLCKRIRTEKINDEPFASYDARILFVTSEYNDANRIKAHDAGADGFLEKNPNLISFKETLAIILKDLKSERQSALERFEFPKESDPKISLLVDDSELNLVLFRRLLESRGIKVQTAISGEHALRLLSENPDQYGVLLTDMYMPNMDGDQLCKKIRGMPGLSELRLGIITASNEAELALTKIPLGVKVLAKPYDPDQIIKFINPS</sequence>
<dbReference type="PROSITE" id="PS50110">
    <property type="entry name" value="RESPONSE_REGULATORY"/>
    <property type="match status" value="2"/>
</dbReference>
<dbReference type="PANTHER" id="PTHR44591">
    <property type="entry name" value="STRESS RESPONSE REGULATOR PROTEIN 1"/>
    <property type="match status" value="1"/>
</dbReference>
<feature type="modified residue" description="4-aspartylphosphate" evidence="2">
    <location>
        <position position="213"/>
    </location>
</feature>
<evidence type="ECO:0000259" key="3">
    <source>
        <dbReference type="PROSITE" id="PS50110"/>
    </source>
</evidence>
<feature type="domain" description="Response regulatory" evidence="3">
    <location>
        <begin position="16"/>
        <end position="138"/>
    </location>
</feature>
<proteinExistence type="predicted"/>
<comment type="caution">
    <text evidence="4">The sequence shown here is derived from an EMBL/GenBank/DDBJ whole genome shotgun (WGS) entry which is preliminary data.</text>
</comment>
<feature type="domain" description="Response regulatory" evidence="3">
    <location>
        <begin position="162"/>
        <end position="278"/>
    </location>
</feature>
<accession>A0ABX4YDR5</accession>
<reference evidence="4" key="1">
    <citation type="submission" date="2018-01" db="EMBL/GenBank/DDBJ databases">
        <title>Genomic characterization of Leptospira inadai serogroup Lyme isolated from captured rat in Brazil and comparative analysis with human reference strain.</title>
        <authorList>
            <person name="Moreno L.Z."/>
            <person name="Loureiro A.P."/>
            <person name="Miraglia F."/>
            <person name="Kremer F.S."/>
            <person name="Eslabao M.R."/>
            <person name="Dellagostin O.A."/>
            <person name="Lilenbaum W."/>
            <person name="Moreno A.M."/>
        </authorList>
    </citation>
    <scope>NUCLEOTIDE SEQUENCE [LARGE SCALE GENOMIC DNA]</scope>
    <source>
        <strain evidence="4">M34/99</strain>
    </source>
</reference>
<dbReference type="CDD" id="cd17546">
    <property type="entry name" value="REC_hyHK_CKI1_RcsC-like"/>
    <property type="match status" value="1"/>
</dbReference>
<protein>
    <submittedName>
        <fullName evidence="4">Response regulator</fullName>
    </submittedName>
</protein>
<dbReference type="RefSeq" id="WP_010415890.1">
    <property type="nucleotide sequence ID" value="NZ_MCRM02000030.1"/>
</dbReference>